<evidence type="ECO:0000313" key="4">
    <source>
        <dbReference type="Proteomes" id="UP000678499"/>
    </source>
</evidence>
<dbReference type="GO" id="GO:0006457">
    <property type="term" value="P:protein folding"/>
    <property type="evidence" value="ECO:0007669"/>
    <property type="project" value="TreeGrafter"/>
</dbReference>
<dbReference type="EMBL" id="CAJPEX010001165">
    <property type="protein sequence ID" value="CAG0918397.1"/>
    <property type="molecule type" value="Genomic_DNA"/>
</dbReference>
<dbReference type="InterPro" id="IPR013766">
    <property type="entry name" value="Thioredoxin_domain"/>
</dbReference>
<sequence length="215" mass="24610">MEFSVKFALFAVFASSFLQPEPCRHASWCGVCDKFKRDLKVAAEKMAVDGNKRLRKVKIALVNGDRQKGLVQRFGIYAYPTVKFYAYGVPMDYKDASWCGVCDKFKRDLKVAAEKMAVDGNKRLRKVKIALVNGDRQKGLVQRFGIYAYPTVKFYAYGVPMDYKGTKFRRYGSKTYCSMDQTEAENVLSHTKTAAKFRFNSEIRVSAKEKKQFAE</sequence>
<dbReference type="OrthoDB" id="74910at2759"/>
<dbReference type="CDD" id="cd02961">
    <property type="entry name" value="PDI_a_family"/>
    <property type="match status" value="2"/>
</dbReference>
<dbReference type="GO" id="GO:0003756">
    <property type="term" value="F:protein disulfide isomerase activity"/>
    <property type="evidence" value="ECO:0007669"/>
    <property type="project" value="TreeGrafter"/>
</dbReference>
<dbReference type="InterPro" id="IPR051063">
    <property type="entry name" value="PDI"/>
</dbReference>
<proteinExistence type="predicted"/>
<dbReference type="PANTHER" id="PTHR45672:SF11">
    <property type="entry name" value="PROTEIN DISULFIDE-ISOMERASE C17H9.14C"/>
    <property type="match status" value="1"/>
</dbReference>
<dbReference type="EMBL" id="OA883202">
    <property type="protein sequence ID" value="CAD7278245.1"/>
    <property type="molecule type" value="Genomic_DNA"/>
</dbReference>
<keyword evidence="1" id="KW-0732">Signal</keyword>
<feature type="chain" id="PRO_5036210740" description="Thioredoxin domain-containing protein" evidence="1">
    <location>
        <begin position="21"/>
        <end position="215"/>
    </location>
</feature>
<feature type="domain" description="Thioredoxin" evidence="2">
    <location>
        <begin position="26"/>
        <end position="89"/>
    </location>
</feature>
<dbReference type="Proteomes" id="UP000678499">
    <property type="component" value="Unassembled WGS sequence"/>
</dbReference>
<accession>A0A7R9GEL5</accession>
<dbReference type="Pfam" id="PF00085">
    <property type="entry name" value="Thioredoxin"/>
    <property type="match status" value="2"/>
</dbReference>
<dbReference type="Gene3D" id="3.40.30.10">
    <property type="entry name" value="Glutaredoxin"/>
    <property type="match status" value="2"/>
</dbReference>
<dbReference type="PANTHER" id="PTHR45672">
    <property type="entry name" value="PROTEIN DISULFIDE-ISOMERASE C17H9.14C-RELATED"/>
    <property type="match status" value="1"/>
</dbReference>
<dbReference type="GO" id="GO:0005783">
    <property type="term" value="C:endoplasmic reticulum"/>
    <property type="evidence" value="ECO:0007669"/>
    <property type="project" value="TreeGrafter"/>
</dbReference>
<organism evidence="3">
    <name type="scientific">Notodromas monacha</name>
    <dbReference type="NCBI Taxonomy" id="399045"/>
    <lineage>
        <taxon>Eukaryota</taxon>
        <taxon>Metazoa</taxon>
        <taxon>Ecdysozoa</taxon>
        <taxon>Arthropoda</taxon>
        <taxon>Crustacea</taxon>
        <taxon>Oligostraca</taxon>
        <taxon>Ostracoda</taxon>
        <taxon>Podocopa</taxon>
        <taxon>Podocopida</taxon>
        <taxon>Cypridocopina</taxon>
        <taxon>Cypridoidea</taxon>
        <taxon>Cyprididae</taxon>
        <taxon>Notodromas</taxon>
    </lineage>
</organism>
<evidence type="ECO:0000256" key="1">
    <source>
        <dbReference type="SAM" id="SignalP"/>
    </source>
</evidence>
<dbReference type="InterPro" id="IPR036249">
    <property type="entry name" value="Thioredoxin-like_sf"/>
</dbReference>
<evidence type="ECO:0000259" key="2">
    <source>
        <dbReference type="Pfam" id="PF00085"/>
    </source>
</evidence>
<feature type="domain" description="Thioredoxin" evidence="2">
    <location>
        <begin position="96"/>
        <end position="166"/>
    </location>
</feature>
<name>A0A7R9GEL5_9CRUS</name>
<evidence type="ECO:0000313" key="3">
    <source>
        <dbReference type="EMBL" id="CAD7278245.1"/>
    </source>
</evidence>
<reference evidence="3" key="1">
    <citation type="submission" date="2020-11" db="EMBL/GenBank/DDBJ databases">
        <authorList>
            <person name="Tran Van P."/>
        </authorList>
    </citation>
    <scope>NUCLEOTIDE SEQUENCE</scope>
</reference>
<protein>
    <recommendedName>
        <fullName evidence="2">Thioredoxin domain-containing protein</fullName>
    </recommendedName>
</protein>
<keyword evidence="4" id="KW-1185">Reference proteome</keyword>
<dbReference type="SUPFAM" id="SSF52833">
    <property type="entry name" value="Thioredoxin-like"/>
    <property type="match status" value="2"/>
</dbReference>
<feature type="signal peptide" evidence="1">
    <location>
        <begin position="1"/>
        <end position="20"/>
    </location>
</feature>
<dbReference type="AlphaFoldDB" id="A0A7R9GEL5"/>
<gene>
    <name evidence="3" type="ORF">NMOB1V02_LOCUS5954</name>
</gene>